<proteinExistence type="predicted"/>
<dbReference type="AlphaFoldDB" id="A0A8X6G9T3"/>
<keyword evidence="2" id="KW-1185">Reference proteome</keyword>
<comment type="caution">
    <text evidence="1">The sequence shown here is derived from an EMBL/GenBank/DDBJ whole genome shotgun (WGS) entry which is preliminary data.</text>
</comment>
<accession>A0A8X6G9T3</accession>
<dbReference type="Proteomes" id="UP000887116">
    <property type="component" value="Unassembled WGS sequence"/>
</dbReference>
<name>A0A8X6G9T3_TRICU</name>
<evidence type="ECO:0000313" key="2">
    <source>
        <dbReference type="Proteomes" id="UP000887116"/>
    </source>
</evidence>
<sequence>MLDESQKVVWSDQSIVPLYDVDARVHVGSHKQQQAIDRGCHITTISVVKCRHLVTEYVFFVDEREKKMAPGLASHSRNFTSRNLDELEFRNIYGHQLSKWGVLSVTRTRTCKSPDINPITSS</sequence>
<dbReference type="EMBL" id="BMAO01014838">
    <property type="protein sequence ID" value="GFQ97499.1"/>
    <property type="molecule type" value="Genomic_DNA"/>
</dbReference>
<protein>
    <submittedName>
        <fullName evidence="1">Uncharacterized protein</fullName>
    </submittedName>
</protein>
<organism evidence="1 2">
    <name type="scientific">Trichonephila clavata</name>
    <name type="common">Joro spider</name>
    <name type="synonym">Nephila clavata</name>
    <dbReference type="NCBI Taxonomy" id="2740835"/>
    <lineage>
        <taxon>Eukaryota</taxon>
        <taxon>Metazoa</taxon>
        <taxon>Ecdysozoa</taxon>
        <taxon>Arthropoda</taxon>
        <taxon>Chelicerata</taxon>
        <taxon>Arachnida</taxon>
        <taxon>Araneae</taxon>
        <taxon>Araneomorphae</taxon>
        <taxon>Entelegynae</taxon>
        <taxon>Araneoidea</taxon>
        <taxon>Nephilidae</taxon>
        <taxon>Trichonephila</taxon>
    </lineage>
</organism>
<reference evidence="1" key="1">
    <citation type="submission" date="2020-07" db="EMBL/GenBank/DDBJ databases">
        <title>Multicomponent nature underlies the extraordinary mechanical properties of spider dragline silk.</title>
        <authorList>
            <person name="Kono N."/>
            <person name="Nakamura H."/>
            <person name="Mori M."/>
            <person name="Yoshida Y."/>
            <person name="Ohtoshi R."/>
            <person name="Malay A.D."/>
            <person name="Moran D.A.P."/>
            <person name="Tomita M."/>
            <person name="Numata K."/>
            <person name="Arakawa K."/>
        </authorList>
    </citation>
    <scope>NUCLEOTIDE SEQUENCE</scope>
</reference>
<evidence type="ECO:0000313" key="1">
    <source>
        <dbReference type="EMBL" id="GFQ97499.1"/>
    </source>
</evidence>
<gene>
    <name evidence="1" type="ORF">TNCT_223671</name>
</gene>